<feature type="transmembrane region" description="Helical" evidence="1">
    <location>
        <begin position="189"/>
        <end position="208"/>
    </location>
</feature>
<organism evidence="2 3">
    <name type="scientific">Steinernema hermaphroditum</name>
    <dbReference type="NCBI Taxonomy" id="289476"/>
    <lineage>
        <taxon>Eukaryota</taxon>
        <taxon>Metazoa</taxon>
        <taxon>Ecdysozoa</taxon>
        <taxon>Nematoda</taxon>
        <taxon>Chromadorea</taxon>
        <taxon>Rhabditida</taxon>
        <taxon>Tylenchina</taxon>
        <taxon>Panagrolaimomorpha</taxon>
        <taxon>Strongyloidoidea</taxon>
        <taxon>Steinernematidae</taxon>
        <taxon>Steinernema</taxon>
    </lineage>
</organism>
<keyword evidence="1" id="KW-0472">Membrane</keyword>
<evidence type="ECO:0000256" key="1">
    <source>
        <dbReference type="SAM" id="Phobius"/>
    </source>
</evidence>
<dbReference type="EMBL" id="JAUCMV010000001">
    <property type="protein sequence ID" value="KAK0427147.1"/>
    <property type="molecule type" value="Genomic_DNA"/>
</dbReference>
<keyword evidence="1" id="KW-0812">Transmembrane</keyword>
<feature type="transmembrane region" description="Helical" evidence="1">
    <location>
        <begin position="134"/>
        <end position="157"/>
    </location>
</feature>
<accession>A0AA39IMP8</accession>
<sequence length="299" mass="33766">MPIYSTITFTTPTGYPVPEGCFSFSCMKGYSSSVRLSLSAFSAAISTIVTVLGSYMVYLLYKRRKTRRSVLEKNKNNFASYVFVVRFIDQTIPFFADTILSASAYYDTFTIVLLLQRIAVLSDPTRTWRTLNQFLYITGLMVPTLLLIYFLVIYLPLLSAESNPLPEGCCALICSKPLTIRRTIMNARVTLSLTNVLLGTVFIILFLIRKKPLNTNTTKINQLTRFLFFGRLILEVIPLAVDSAFIMVTGITIGYYIGAFGAIGCSIEEFLFIFVYYFVFKPKKHVVPRLTRESDTKAG</sequence>
<feature type="transmembrane region" description="Helical" evidence="1">
    <location>
        <begin position="253"/>
        <end position="279"/>
    </location>
</feature>
<evidence type="ECO:0000313" key="3">
    <source>
        <dbReference type="Proteomes" id="UP001175271"/>
    </source>
</evidence>
<feature type="transmembrane region" description="Helical" evidence="1">
    <location>
        <begin position="228"/>
        <end position="247"/>
    </location>
</feature>
<name>A0AA39IMP8_9BILA</name>
<feature type="transmembrane region" description="Helical" evidence="1">
    <location>
        <begin position="38"/>
        <end position="58"/>
    </location>
</feature>
<dbReference type="Proteomes" id="UP001175271">
    <property type="component" value="Unassembled WGS sequence"/>
</dbReference>
<evidence type="ECO:0000313" key="2">
    <source>
        <dbReference type="EMBL" id="KAK0427147.1"/>
    </source>
</evidence>
<gene>
    <name evidence="2" type="ORF">QR680_010088</name>
</gene>
<reference evidence="2" key="1">
    <citation type="submission" date="2023-06" db="EMBL/GenBank/DDBJ databases">
        <title>Genomic analysis of the entomopathogenic nematode Steinernema hermaphroditum.</title>
        <authorList>
            <person name="Schwarz E.M."/>
            <person name="Heppert J.K."/>
            <person name="Baniya A."/>
            <person name="Schwartz H.T."/>
            <person name="Tan C.-H."/>
            <person name="Antoshechkin I."/>
            <person name="Sternberg P.W."/>
            <person name="Goodrich-Blair H."/>
            <person name="Dillman A.R."/>
        </authorList>
    </citation>
    <scope>NUCLEOTIDE SEQUENCE</scope>
    <source>
        <strain evidence="2">PS9179</strain>
        <tissue evidence="2">Whole animal</tissue>
    </source>
</reference>
<keyword evidence="3" id="KW-1185">Reference proteome</keyword>
<protein>
    <submittedName>
        <fullName evidence="2">Uncharacterized protein</fullName>
    </submittedName>
</protein>
<comment type="caution">
    <text evidence="2">The sequence shown here is derived from an EMBL/GenBank/DDBJ whole genome shotgun (WGS) entry which is preliminary data.</text>
</comment>
<keyword evidence="1" id="KW-1133">Transmembrane helix</keyword>
<dbReference type="AlphaFoldDB" id="A0AA39IMP8"/>
<proteinExistence type="predicted"/>